<dbReference type="EC" id="1.2.1.12" evidence="12"/>
<dbReference type="SUPFAM" id="SSF55347">
    <property type="entry name" value="Glyceraldehyde-3-phosphate dehydrogenase-like, C-terminal domain"/>
    <property type="match status" value="1"/>
</dbReference>
<dbReference type="InterPro" id="IPR006424">
    <property type="entry name" value="Glyceraldehyde-3-P_DH_1"/>
</dbReference>
<feature type="binding site" evidence="9">
    <location>
        <position position="118"/>
    </location>
    <ligand>
        <name>NAD(+)</name>
        <dbReference type="ChEBI" id="CHEBI:57540"/>
    </ligand>
</feature>
<comment type="catalytic activity">
    <reaction evidence="12">
        <text>D-glyceraldehyde 3-phosphate + phosphate + NAD(+) = (2R)-3-phospho-glyceroyl phosphate + NADH + H(+)</text>
        <dbReference type="Rhea" id="RHEA:10300"/>
        <dbReference type="ChEBI" id="CHEBI:15378"/>
        <dbReference type="ChEBI" id="CHEBI:43474"/>
        <dbReference type="ChEBI" id="CHEBI:57540"/>
        <dbReference type="ChEBI" id="CHEBI:57604"/>
        <dbReference type="ChEBI" id="CHEBI:57945"/>
        <dbReference type="ChEBI" id="CHEBI:59776"/>
        <dbReference type="EC" id="1.2.1.12"/>
    </reaction>
</comment>
<feature type="binding site" evidence="8">
    <location>
        <position position="177"/>
    </location>
    <ligand>
        <name>D-glyceraldehyde 3-phosphate</name>
        <dbReference type="ChEBI" id="CHEBI:59776"/>
    </ligand>
</feature>
<keyword evidence="6 12" id="KW-0324">Glycolysis</keyword>
<dbReference type="PIRSF" id="PIRSF000149">
    <property type="entry name" value="GAP_DH"/>
    <property type="match status" value="1"/>
</dbReference>
<dbReference type="InterPro" id="IPR020831">
    <property type="entry name" value="GlycerAld/Erythrose_P_DH"/>
</dbReference>
<organism evidence="14 15">
    <name type="scientific">Hamiltosporidium tvaerminnensis</name>
    <dbReference type="NCBI Taxonomy" id="1176355"/>
    <lineage>
        <taxon>Eukaryota</taxon>
        <taxon>Fungi</taxon>
        <taxon>Fungi incertae sedis</taxon>
        <taxon>Microsporidia</taxon>
        <taxon>Dubosqiidae</taxon>
        <taxon>Hamiltosporidium</taxon>
    </lineage>
</organism>
<dbReference type="UniPathway" id="UPA00109">
    <property type="reaction ID" value="UER00184"/>
</dbReference>
<dbReference type="GO" id="GO:0051287">
    <property type="term" value="F:NAD binding"/>
    <property type="evidence" value="ECO:0007669"/>
    <property type="project" value="UniProtKB-UniRule"/>
</dbReference>
<feature type="binding site" evidence="9">
    <location>
        <position position="311"/>
    </location>
    <ligand>
        <name>NAD(+)</name>
        <dbReference type="ChEBI" id="CHEBI:57540"/>
    </ligand>
</feature>
<name>A0A4Q9L872_9MICR</name>
<reference evidence="14 15" key="1">
    <citation type="submission" date="2017-12" db="EMBL/GenBank/DDBJ databases">
        <authorList>
            <person name="Pombert J.-F."/>
            <person name="Haag K.L."/>
            <person name="Ebert D."/>
        </authorList>
    </citation>
    <scope>NUCLEOTIDE SEQUENCE [LARGE SCALE GENOMIC DNA]</scope>
    <source>
        <strain evidence="14">FI-OER-3-3</strain>
    </source>
</reference>
<feature type="binding site" evidence="8">
    <location>
        <begin position="206"/>
        <end position="207"/>
    </location>
    <ligand>
        <name>D-glyceraldehyde 3-phosphate</name>
        <dbReference type="ChEBI" id="CHEBI:59776"/>
    </ligand>
</feature>
<dbReference type="GO" id="GO:0006006">
    <property type="term" value="P:glucose metabolic process"/>
    <property type="evidence" value="ECO:0007669"/>
    <property type="project" value="InterPro"/>
</dbReference>
<dbReference type="InterPro" id="IPR020830">
    <property type="entry name" value="GlycerAld_3-P_DH_AS"/>
</dbReference>
<gene>
    <name evidence="14" type="ORF">CWI37_0392p0010</name>
</gene>
<dbReference type="CDD" id="cd05214">
    <property type="entry name" value="GAPDH_I_N"/>
    <property type="match status" value="1"/>
</dbReference>
<dbReference type="GO" id="GO:0004365">
    <property type="term" value="F:glyceraldehyde-3-phosphate dehydrogenase (NAD+) (phosphorylating) activity"/>
    <property type="evidence" value="ECO:0007669"/>
    <property type="project" value="UniProtKB-UniRule"/>
</dbReference>
<keyword evidence="9" id="KW-0547">Nucleotide-binding</keyword>
<dbReference type="Gene3D" id="3.30.360.10">
    <property type="entry name" value="Dihydrodipicolinate Reductase, domain 2"/>
    <property type="match status" value="1"/>
</dbReference>
<dbReference type="InterPro" id="IPR020828">
    <property type="entry name" value="GlycerAld_3-P_DH_NAD(P)-bd"/>
</dbReference>
<protein>
    <recommendedName>
        <fullName evidence="12">Glyceraldehyde-3-phosphate dehydrogenase</fullName>
        <ecNumber evidence="12">1.2.1.12</ecNumber>
    </recommendedName>
</protein>
<feature type="binding site" evidence="8">
    <location>
        <begin position="146"/>
        <end position="148"/>
    </location>
    <ligand>
        <name>D-glyceraldehyde 3-phosphate</name>
        <dbReference type="ChEBI" id="CHEBI:59776"/>
    </ligand>
</feature>
<dbReference type="SMART" id="SM00846">
    <property type="entry name" value="Gp_dh_N"/>
    <property type="match status" value="1"/>
</dbReference>
<sequence>MKVGINGFGRIGKIIFKILTKRGIEVPFINDPFVDADYVEYCLKYDSTFGKCNCKIQKKEKSVIVDGKETFIGDFRSPSEIPWNKYNVDGVIEASGVFISLKDCEGHLKSGAKKVIITAPSKDAPMYVYGVNEKEYKNEKIISNASCTTNCLAPLAKLINDKFGIIEGLMTTVHAATATQKVVDGASKKDFRSGRGVMQNIIPASTGAAKAVGSVIPSLNGKLTGMAIRVPVSNVSIVDLTVKTEKPTSLEEIKELIKKESEGELKGIMGITEDEVVSSDFNGDSRSSIFDYKASIALTPTFFKLLCWYDNEYGYSYRVVDMLEYVLKK</sequence>
<dbReference type="Gene3D" id="3.40.50.720">
    <property type="entry name" value="NAD(P)-binding Rossmann-like Domain"/>
    <property type="match status" value="1"/>
</dbReference>
<keyword evidence="4 12" id="KW-0560">Oxidoreductase</keyword>
<proteinExistence type="inferred from homology"/>
<keyword evidence="5 9" id="KW-0520">NAD</keyword>
<dbReference type="PANTHER" id="PTHR10836">
    <property type="entry name" value="GLYCERALDEHYDE 3-PHOSPHATE DEHYDROGENASE"/>
    <property type="match status" value="1"/>
</dbReference>
<feature type="binding site" evidence="9">
    <location>
        <begin position="10"/>
        <end position="11"/>
    </location>
    <ligand>
        <name>NAD(+)</name>
        <dbReference type="ChEBI" id="CHEBI:57540"/>
    </ligand>
</feature>
<dbReference type="Pfam" id="PF00044">
    <property type="entry name" value="Gp_dh_N"/>
    <property type="match status" value="1"/>
</dbReference>
<evidence type="ECO:0000256" key="3">
    <source>
        <dbReference type="ARBA" id="ARBA00011881"/>
    </source>
</evidence>
<evidence type="ECO:0000256" key="11">
    <source>
        <dbReference type="RuleBase" id="RU000397"/>
    </source>
</evidence>
<feature type="active site" description="Nucleophile" evidence="7">
    <location>
        <position position="147"/>
    </location>
</feature>
<dbReference type="GO" id="GO:0050661">
    <property type="term" value="F:NADP binding"/>
    <property type="evidence" value="ECO:0007669"/>
    <property type="project" value="InterPro"/>
</dbReference>
<dbReference type="Proteomes" id="UP000292362">
    <property type="component" value="Unassembled WGS sequence"/>
</dbReference>
<evidence type="ECO:0000256" key="9">
    <source>
        <dbReference type="PIRSR" id="PIRSR000149-3"/>
    </source>
</evidence>
<feature type="binding site" evidence="8">
    <location>
        <position position="229"/>
    </location>
    <ligand>
        <name>D-glyceraldehyde 3-phosphate</name>
        <dbReference type="ChEBI" id="CHEBI:59776"/>
    </ligand>
</feature>
<feature type="domain" description="Glyceraldehyde 3-phosphate dehydrogenase NAD(P) binding" evidence="13">
    <location>
        <begin position="1"/>
        <end position="147"/>
    </location>
</feature>
<feature type="binding site" evidence="9">
    <location>
        <position position="31"/>
    </location>
    <ligand>
        <name>NAD(+)</name>
        <dbReference type="ChEBI" id="CHEBI:57540"/>
    </ligand>
</feature>
<dbReference type="VEuPathDB" id="MicrosporidiaDB:CWI37_0392p0010"/>
<feature type="site" description="Activates thiol group during catalysis" evidence="10">
    <location>
        <position position="174"/>
    </location>
</feature>
<dbReference type="EMBL" id="PITJ01000392">
    <property type="protein sequence ID" value="TBU02910.1"/>
    <property type="molecule type" value="Genomic_DNA"/>
</dbReference>
<dbReference type="PANTHER" id="PTHR10836:SF76">
    <property type="entry name" value="GLYCERALDEHYDE-3-PHOSPHATE DEHYDROGENASE-RELATED"/>
    <property type="match status" value="1"/>
</dbReference>
<dbReference type="FunFam" id="3.40.50.720:FF:000001">
    <property type="entry name" value="Glyceraldehyde-3-phosphate dehydrogenase"/>
    <property type="match status" value="1"/>
</dbReference>
<comment type="pathway">
    <text evidence="1 12">Carbohydrate degradation; glycolysis; pyruvate from D-glyceraldehyde 3-phosphate: step 1/5.</text>
</comment>
<dbReference type="NCBIfam" id="TIGR01534">
    <property type="entry name" value="GAPDH-I"/>
    <property type="match status" value="1"/>
</dbReference>
<evidence type="ECO:0000256" key="6">
    <source>
        <dbReference type="ARBA" id="ARBA00023152"/>
    </source>
</evidence>
<evidence type="ECO:0000256" key="4">
    <source>
        <dbReference type="ARBA" id="ARBA00023002"/>
    </source>
</evidence>
<dbReference type="FunFam" id="3.30.360.10:FF:000001">
    <property type="entry name" value="Glyceraldehyde-3-phosphate dehydrogenase"/>
    <property type="match status" value="1"/>
</dbReference>
<dbReference type="Pfam" id="PF02800">
    <property type="entry name" value="Gp_dh_C"/>
    <property type="match status" value="1"/>
</dbReference>
<evidence type="ECO:0000256" key="5">
    <source>
        <dbReference type="ARBA" id="ARBA00023027"/>
    </source>
</evidence>
<comment type="similarity">
    <text evidence="2 11">Belongs to the glyceraldehyde-3-phosphate dehydrogenase family.</text>
</comment>
<dbReference type="SUPFAM" id="SSF51735">
    <property type="entry name" value="NAD(P)-binding Rossmann-fold domains"/>
    <property type="match status" value="1"/>
</dbReference>
<dbReference type="InterPro" id="IPR036291">
    <property type="entry name" value="NAD(P)-bd_dom_sf"/>
</dbReference>
<evidence type="ECO:0000256" key="7">
    <source>
        <dbReference type="PIRSR" id="PIRSR000149-1"/>
    </source>
</evidence>
<evidence type="ECO:0000256" key="12">
    <source>
        <dbReference type="RuleBase" id="RU361160"/>
    </source>
</evidence>
<evidence type="ECO:0000256" key="8">
    <source>
        <dbReference type="PIRSR" id="PIRSR000149-2"/>
    </source>
</evidence>
<evidence type="ECO:0000313" key="14">
    <source>
        <dbReference type="EMBL" id="TBU02910.1"/>
    </source>
</evidence>
<evidence type="ECO:0000313" key="15">
    <source>
        <dbReference type="Proteomes" id="UP000292362"/>
    </source>
</evidence>
<dbReference type="GO" id="GO:0005829">
    <property type="term" value="C:cytosol"/>
    <property type="evidence" value="ECO:0007669"/>
    <property type="project" value="TreeGrafter"/>
</dbReference>
<accession>A0A4Q9L872</accession>
<comment type="subunit">
    <text evidence="3 12">Homotetramer.</text>
</comment>
<dbReference type="PRINTS" id="PR00078">
    <property type="entry name" value="G3PDHDRGNASE"/>
</dbReference>
<dbReference type="CDD" id="cd18126">
    <property type="entry name" value="GAPDH_I_C"/>
    <property type="match status" value="1"/>
</dbReference>
<dbReference type="AlphaFoldDB" id="A0A4Q9L872"/>
<evidence type="ECO:0000259" key="13">
    <source>
        <dbReference type="SMART" id="SM00846"/>
    </source>
</evidence>
<feature type="binding site" evidence="9">
    <location>
        <position position="76"/>
    </location>
    <ligand>
        <name>NAD(+)</name>
        <dbReference type="ChEBI" id="CHEBI:57540"/>
    </ligand>
</feature>
<evidence type="ECO:0000256" key="10">
    <source>
        <dbReference type="PIRSR" id="PIRSR000149-4"/>
    </source>
</evidence>
<comment type="caution">
    <text evidence="14">The sequence shown here is derived from an EMBL/GenBank/DDBJ whole genome shotgun (WGS) entry which is preliminary data.</text>
</comment>
<dbReference type="InterPro" id="IPR020829">
    <property type="entry name" value="GlycerAld_3-P_DH_cat"/>
</dbReference>
<evidence type="ECO:0000256" key="2">
    <source>
        <dbReference type="ARBA" id="ARBA00007406"/>
    </source>
</evidence>
<dbReference type="GO" id="GO:0006096">
    <property type="term" value="P:glycolytic process"/>
    <property type="evidence" value="ECO:0007669"/>
    <property type="project" value="UniProtKB-UniPathway"/>
</dbReference>
<dbReference type="PROSITE" id="PS00071">
    <property type="entry name" value="GAPDH"/>
    <property type="match status" value="1"/>
</dbReference>
<evidence type="ECO:0000256" key="1">
    <source>
        <dbReference type="ARBA" id="ARBA00004869"/>
    </source>
</evidence>